<protein>
    <submittedName>
        <fullName evidence="2">Membrane protein</fullName>
    </submittedName>
</protein>
<dbReference type="KEGG" id="haby:HLVA_19980"/>
<name>A0AAU9DVP2_9FUSO</name>
<gene>
    <name evidence="2" type="ORF">HLVA_19980</name>
</gene>
<dbReference type="Proteomes" id="UP001321582">
    <property type="component" value="Chromosome"/>
</dbReference>
<feature type="transmembrane region" description="Helical" evidence="1">
    <location>
        <begin position="91"/>
        <end position="108"/>
    </location>
</feature>
<evidence type="ECO:0000313" key="3">
    <source>
        <dbReference type="Proteomes" id="UP001321582"/>
    </source>
</evidence>
<keyword evidence="1" id="KW-0472">Membrane</keyword>
<proteinExistence type="predicted"/>
<keyword evidence="1" id="KW-0812">Transmembrane</keyword>
<evidence type="ECO:0000256" key="1">
    <source>
        <dbReference type="SAM" id="Phobius"/>
    </source>
</evidence>
<sequence>MTLTTPALLFPALSLLLLGYTNRFLTLAQLVRGLHDHPESCVNRIIVKQIENLRIRIRLIRDMQFLGVLSLFFCVLSMTFLFISQEFLGDVIFGISLLLMLGSLALSVKEIGISVDALTLEMSDCEIGNR</sequence>
<dbReference type="AlphaFoldDB" id="A0AAU9DVP2"/>
<reference evidence="2 3" key="1">
    <citation type="submission" date="2022-11" db="EMBL/GenBank/DDBJ databases">
        <title>Haliovirga abyssi gen. nov., sp. nov., a mesophilic fermentative bacterium isolated from the Iheya North hydrothermal field and the proposal of Haliovirgaceae fam. nov.</title>
        <authorList>
            <person name="Miyazaki U."/>
            <person name="Tame A."/>
            <person name="Miyazaki J."/>
            <person name="Takai K."/>
            <person name="Sawayama S."/>
            <person name="Kitajima M."/>
            <person name="Okamoto A."/>
            <person name="Nakagawa S."/>
        </authorList>
    </citation>
    <scope>NUCLEOTIDE SEQUENCE [LARGE SCALE GENOMIC DNA]</scope>
    <source>
        <strain evidence="2 3">IC12</strain>
    </source>
</reference>
<feature type="transmembrane region" description="Helical" evidence="1">
    <location>
        <begin position="6"/>
        <end position="25"/>
    </location>
</feature>
<accession>A0AAU9DVP2</accession>
<evidence type="ECO:0000313" key="2">
    <source>
        <dbReference type="EMBL" id="BDU51429.1"/>
    </source>
</evidence>
<dbReference type="InterPro" id="IPR021279">
    <property type="entry name" value="DUF2721"/>
</dbReference>
<organism evidence="2 3">
    <name type="scientific">Haliovirga abyssi</name>
    <dbReference type="NCBI Taxonomy" id="2996794"/>
    <lineage>
        <taxon>Bacteria</taxon>
        <taxon>Fusobacteriati</taxon>
        <taxon>Fusobacteriota</taxon>
        <taxon>Fusobacteriia</taxon>
        <taxon>Fusobacteriales</taxon>
        <taxon>Haliovirgaceae</taxon>
        <taxon>Haliovirga</taxon>
    </lineage>
</organism>
<keyword evidence="3" id="KW-1185">Reference proteome</keyword>
<dbReference type="EMBL" id="AP027059">
    <property type="protein sequence ID" value="BDU51429.1"/>
    <property type="molecule type" value="Genomic_DNA"/>
</dbReference>
<dbReference type="RefSeq" id="WP_307904319.1">
    <property type="nucleotide sequence ID" value="NZ_AP027059.1"/>
</dbReference>
<keyword evidence="1" id="KW-1133">Transmembrane helix</keyword>
<dbReference type="Pfam" id="PF11026">
    <property type="entry name" value="DUF2721"/>
    <property type="match status" value="1"/>
</dbReference>
<feature type="transmembrane region" description="Helical" evidence="1">
    <location>
        <begin position="65"/>
        <end position="85"/>
    </location>
</feature>